<organism evidence="5 6">
    <name type="scientific">Actinomadura adrarensis</name>
    <dbReference type="NCBI Taxonomy" id="1819600"/>
    <lineage>
        <taxon>Bacteria</taxon>
        <taxon>Bacillati</taxon>
        <taxon>Actinomycetota</taxon>
        <taxon>Actinomycetes</taxon>
        <taxon>Streptosporangiales</taxon>
        <taxon>Thermomonosporaceae</taxon>
        <taxon>Actinomadura</taxon>
    </lineage>
</organism>
<comment type="caution">
    <text evidence="5">The sequence shown here is derived from an EMBL/GenBank/DDBJ whole genome shotgun (WGS) entry which is preliminary data.</text>
</comment>
<keyword evidence="2" id="KW-0479">Metal-binding</keyword>
<dbReference type="InterPro" id="IPR027806">
    <property type="entry name" value="HARBI1_dom"/>
</dbReference>
<evidence type="ECO:0000256" key="1">
    <source>
        <dbReference type="ARBA" id="ARBA00001968"/>
    </source>
</evidence>
<feature type="region of interest" description="Disordered" evidence="3">
    <location>
        <begin position="26"/>
        <end position="67"/>
    </location>
</feature>
<evidence type="ECO:0000256" key="2">
    <source>
        <dbReference type="ARBA" id="ARBA00022723"/>
    </source>
</evidence>
<gene>
    <name evidence="5" type="ORF">ACFQ07_20165</name>
</gene>
<feature type="compositionally biased region" description="Basic and acidic residues" evidence="3">
    <location>
        <begin position="38"/>
        <end position="51"/>
    </location>
</feature>
<evidence type="ECO:0000313" key="6">
    <source>
        <dbReference type="Proteomes" id="UP001597083"/>
    </source>
</evidence>
<feature type="domain" description="DDE Tnp4" evidence="4">
    <location>
        <begin position="5"/>
        <end position="93"/>
    </location>
</feature>
<accession>A0ABW3CJ61</accession>
<dbReference type="Proteomes" id="UP001597083">
    <property type="component" value="Unassembled WGS sequence"/>
</dbReference>
<feature type="non-terminal residue" evidence="5">
    <location>
        <position position="1"/>
    </location>
</feature>
<comment type="cofactor">
    <cofactor evidence="1">
        <name>a divalent metal cation</name>
        <dbReference type="ChEBI" id="CHEBI:60240"/>
    </cofactor>
</comment>
<proteinExistence type="predicted"/>
<reference evidence="6" key="1">
    <citation type="journal article" date="2019" name="Int. J. Syst. Evol. Microbiol.">
        <title>The Global Catalogue of Microorganisms (GCM) 10K type strain sequencing project: providing services to taxonomists for standard genome sequencing and annotation.</title>
        <authorList>
            <consortium name="The Broad Institute Genomics Platform"/>
            <consortium name="The Broad Institute Genome Sequencing Center for Infectious Disease"/>
            <person name="Wu L."/>
            <person name="Ma J."/>
        </authorList>
    </citation>
    <scope>NUCLEOTIDE SEQUENCE [LARGE SCALE GENOMIC DNA]</scope>
    <source>
        <strain evidence="6">JCM 31696</strain>
    </source>
</reference>
<protein>
    <submittedName>
        <fullName evidence="5">Transposase family protein</fullName>
    </submittedName>
</protein>
<evidence type="ECO:0000313" key="5">
    <source>
        <dbReference type="EMBL" id="MFD0854563.1"/>
    </source>
</evidence>
<sequence length="101" mass="11278">RIWGVIRALAATGILVLADKAYQRAGPPGGDHVLTPYKGRDKPESQKDVNRAHARLRGPGERANSQPKTWRILHKLRCCPFRAGRIAKAIHVLQLRETTSH</sequence>
<evidence type="ECO:0000256" key="3">
    <source>
        <dbReference type="SAM" id="MobiDB-lite"/>
    </source>
</evidence>
<dbReference type="Pfam" id="PF13359">
    <property type="entry name" value="DDE_Tnp_4"/>
    <property type="match status" value="1"/>
</dbReference>
<keyword evidence="6" id="KW-1185">Reference proteome</keyword>
<evidence type="ECO:0000259" key="4">
    <source>
        <dbReference type="Pfam" id="PF13359"/>
    </source>
</evidence>
<dbReference type="EMBL" id="JBHTIR010003027">
    <property type="protein sequence ID" value="MFD0854563.1"/>
    <property type="molecule type" value="Genomic_DNA"/>
</dbReference>
<name>A0ABW3CJ61_9ACTN</name>